<dbReference type="Proteomes" id="UP001564760">
    <property type="component" value="Unassembled WGS sequence"/>
</dbReference>
<sequence length="141" mass="15853">MTASESTTQTWRDVADQLTAAQIAQLERLEHDEPHTLLEMARQWAADNETAASPLDQVVPPTGAVRMFGWQRDGNWFRDFKGTMRRGGLARVEICGRQEEDGSTRRWITVHTRHLDALDAPAARELAAALNEAADELEWLA</sequence>
<evidence type="ECO:0000313" key="1">
    <source>
        <dbReference type="EMBL" id="MEY8014732.1"/>
    </source>
</evidence>
<protein>
    <submittedName>
        <fullName evidence="1">Uncharacterized protein</fullName>
    </submittedName>
</protein>
<dbReference type="EMBL" id="JBGEDP010000001">
    <property type="protein sequence ID" value="MEY8014732.1"/>
    <property type="molecule type" value="Genomic_DNA"/>
</dbReference>
<organism evidence="1 2">
    <name type="scientific">Mycobacterium servetii</name>
    <dbReference type="NCBI Taxonomy" id="3237418"/>
    <lineage>
        <taxon>Bacteria</taxon>
        <taxon>Bacillati</taxon>
        <taxon>Actinomycetota</taxon>
        <taxon>Actinomycetes</taxon>
        <taxon>Mycobacteriales</taxon>
        <taxon>Mycobacteriaceae</taxon>
        <taxon>Mycobacterium</taxon>
    </lineage>
</organism>
<reference evidence="1 2" key="1">
    <citation type="submission" date="2024-08" db="EMBL/GenBank/DDBJ databases">
        <title>Mycobacterium servetensis sp. nov., a novel rapid-growing mycobacterial species recovered from a human patient in Zaragoza, Spain.</title>
        <authorList>
            <person name="Tristancho-Baro A.I."/>
            <person name="Buenestado-Serrano S."/>
            <person name="Garcia De Viedma D."/>
            <person name="Milagro-Beamonte A."/>
            <person name="Burillo N."/>
            <person name="Sanz S."/>
            <person name="Lopez-Calleja A.I."/>
            <person name="Penas-Utrilla D."/>
            <person name="Guardingo M."/>
            <person name="Garcia M.J."/>
            <person name="Vinuelas-Bayon J."/>
        </authorList>
    </citation>
    <scope>NUCLEOTIDE SEQUENCE [LARGE SCALE GENOMIC DNA]</scope>
    <source>
        <strain evidence="2">HUMS_12744610</strain>
    </source>
</reference>
<accession>A0ABV4BWP9</accession>
<name>A0ABV4BWP9_9MYCO</name>
<keyword evidence="2" id="KW-1185">Reference proteome</keyword>
<comment type="caution">
    <text evidence="1">The sequence shown here is derived from an EMBL/GenBank/DDBJ whole genome shotgun (WGS) entry which is preliminary data.</text>
</comment>
<proteinExistence type="predicted"/>
<dbReference type="RefSeq" id="WP_369737155.1">
    <property type="nucleotide sequence ID" value="NZ_JBGEDP010000001.1"/>
</dbReference>
<evidence type="ECO:0000313" key="2">
    <source>
        <dbReference type="Proteomes" id="UP001564760"/>
    </source>
</evidence>
<gene>
    <name evidence="1" type="ORF">AB8998_06795</name>
</gene>